<dbReference type="Pfam" id="PF00155">
    <property type="entry name" value="Aminotran_1_2"/>
    <property type="match status" value="1"/>
</dbReference>
<keyword evidence="6" id="KW-0663">Pyridoxal phosphate</keyword>
<comment type="catalytic activity">
    <reaction evidence="7">
        <text>L-aspartate + 2-oxoglutarate = oxaloacetate + L-glutamate</text>
        <dbReference type="Rhea" id="RHEA:21824"/>
        <dbReference type="ChEBI" id="CHEBI:16452"/>
        <dbReference type="ChEBI" id="CHEBI:16810"/>
        <dbReference type="ChEBI" id="CHEBI:29985"/>
        <dbReference type="ChEBI" id="CHEBI:29991"/>
        <dbReference type="EC" id="2.6.1.1"/>
    </reaction>
</comment>
<comment type="subunit">
    <text evidence="3 7">Homodimer.</text>
</comment>
<gene>
    <name evidence="9" type="ORF">H072_4587</name>
</gene>
<evidence type="ECO:0000256" key="2">
    <source>
        <dbReference type="ARBA" id="ARBA00007441"/>
    </source>
</evidence>
<evidence type="ECO:0000256" key="5">
    <source>
        <dbReference type="ARBA" id="ARBA00022679"/>
    </source>
</evidence>
<dbReference type="Proteomes" id="UP000015100">
    <property type="component" value="Unassembled WGS sequence"/>
</dbReference>
<dbReference type="FunFam" id="3.40.640.10:FF:000064">
    <property type="entry name" value="Aspartate aminotransferase"/>
    <property type="match status" value="1"/>
</dbReference>
<keyword evidence="4 7" id="KW-0032">Aminotransferase</keyword>
<dbReference type="GO" id="GO:0030170">
    <property type="term" value="F:pyridoxal phosphate binding"/>
    <property type="evidence" value="ECO:0007669"/>
    <property type="project" value="InterPro"/>
</dbReference>
<dbReference type="Gene3D" id="3.40.640.10">
    <property type="entry name" value="Type I PLP-dependent aspartate aminotransferase-like (Major domain)"/>
    <property type="match status" value="1"/>
</dbReference>
<name>S8C1T8_DACHA</name>
<dbReference type="InterPro" id="IPR015422">
    <property type="entry name" value="PyrdxlP-dep_Trfase_small"/>
</dbReference>
<dbReference type="InterPro" id="IPR000796">
    <property type="entry name" value="Asp_trans"/>
</dbReference>
<dbReference type="InterPro" id="IPR004839">
    <property type="entry name" value="Aminotransferase_I/II_large"/>
</dbReference>
<dbReference type="OMA" id="GTWTHIT"/>
<accession>S8C1T8</accession>
<comment type="similarity">
    <text evidence="2">Belongs to the class-I pyridoxal-phosphate-dependent aminotransferase family.</text>
</comment>
<dbReference type="PROSITE" id="PS00105">
    <property type="entry name" value="AA_TRANSFER_CLASS_1"/>
    <property type="match status" value="1"/>
</dbReference>
<evidence type="ECO:0000256" key="1">
    <source>
        <dbReference type="ARBA" id="ARBA00001933"/>
    </source>
</evidence>
<dbReference type="SUPFAM" id="SSF53383">
    <property type="entry name" value="PLP-dependent transferases"/>
    <property type="match status" value="1"/>
</dbReference>
<dbReference type="Gene3D" id="3.90.1150.10">
    <property type="entry name" value="Aspartate Aminotransferase, domain 1"/>
    <property type="match status" value="1"/>
</dbReference>
<evidence type="ECO:0000256" key="3">
    <source>
        <dbReference type="ARBA" id="ARBA00011738"/>
    </source>
</evidence>
<dbReference type="GO" id="GO:0004069">
    <property type="term" value="F:L-aspartate:2-oxoglutarate aminotransferase activity"/>
    <property type="evidence" value="ECO:0007669"/>
    <property type="project" value="UniProtKB-EC"/>
</dbReference>
<dbReference type="EC" id="2.6.1.1" evidence="7"/>
<dbReference type="HOGENOM" id="CLU_032440_1_2_1"/>
<evidence type="ECO:0000313" key="10">
    <source>
        <dbReference type="Proteomes" id="UP000015100"/>
    </source>
</evidence>
<dbReference type="AlphaFoldDB" id="S8C1T8"/>
<dbReference type="GO" id="GO:0005829">
    <property type="term" value="C:cytosol"/>
    <property type="evidence" value="ECO:0007669"/>
    <property type="project" value="TreeGrafter"/>
</dbReference>
<dbReference type="eggNOG" id="KOG1412">
    <property type="taxonomic scope" value="Eukaryota"/>
</dbReference>
<comment type="caution">
    <text evidence="9">The sequence shown here is derived from an EMBL/GenBank/DDBJ whole genome shotgun (WGS) entry which is preliminary data.</text>
</comment>
<evidence type="ECO:0000313" key="9">
    <source>
        <dbReference type="EMBL" id="EPS41572.1"/>
    </source>
</evidence>
<comment type="cofactor">
    <cofactor evidence="1">
        <name>pyridoxal 5'-phosphate</name>
        <dbReference type="ChEBI" id="CHEBI:597326"/>
    </cofactor>
</comment>
<dbReference type="PRINTS" id="PR00799">
    <property type="entry name" value="TRANSAMINASE"/>
</dbReference>
<organism evidence="9 10">
    <name type="scientific">Dactylellina haptotyla (strain CBS 200.50)</name>
    <name type="common">Nematode-trapping fungus</name>
    <name type="synonym">Monacrosporium haptotylum</name>
    <dbReference type="NCBI Taxonomy" id="1284197"/>
    <lineage>
        <taxon>Eukaryota</taxon>
        <taxon>Fungi</taxon>
        <taxon>Dikarya</taxon>
        <taxon>Ascomycota</taxon>
        <taxon>Pezizomycotina</taxon>
        <taxon>Orbiliomycetes</taxon>
        <taxon>Orbiliales</taxon>
        <taxon>Orbiliaceae</taxon>
        <taxon>Dactylellina</taxon>
    </lineage>
</organism>
<dbReference type="GO" id="GO:0006532">
    <property type="term" value="P:aspartate biosynthetic process"/>
    <property type="evidence" value="ECO:0007669"/>
    <property type="project" value="TreeGrafter"/>
</dbReference>
<evidence type="ECO:0000259" key="8">
    <source>
        <dbReference type="Pfam" id="PF00155"/>
    </source>
</evidence>
<keyword evidence="5 7" id="KW-0808">Transferase</keyword>
<dbReference type="InterPro" id="IPR015421">
    <property type="entry name" value="PyrdxlP-dep_Trfase_major"/>
</dbReference>
<dbReference type="FunFam" id="3.90.1150.10:FF:000001">
    <property type="entry name" value="Aspartate aminotransferase"/>
    <property type="match status" value="1"/>
</dbReference>
<keyword evidence="10" id="KW-1185">Reference proteome</keyword>
<comment type="miscellaneous">
    <text evidence="7">In eukaryotes there are cytoplasmic, mitochondrial and chloroplastic isozymes.</text>
</comment>
<feature type="domain" description="Aminotransferase class I/classII large" evidence="8">
    <location>
        <begin position="63"/>
        <end position="437"/>
    </location>
</feature>
<sequence length="448" mass="49013">MPPSNHTSPSLASTSAQQRLASISNHIQPAQNKMASAFESISMAPTDPLFGLMAAFRADPSDKKVDLGIGAYRDDNAKPWILPVVKKAEEIIRSDPSNNHEYLPIAGLASLTSAAAKLVFGGDSPAIQEKRVASFQTISGTGALHLGALFLAKFYPRGSNPPVYLSNPTWANHHQIFQNVGLPIAQYPYFAKETCGLDWNGLTSTLQSAEPGSIILLHACAHNPTGVDPTQAQWKEIAEIMKARKLFPFFDTAYQGFASGDLAKDAWAIQYFVEQGFELCVAESFAKNFGIYGQRAGCFHYVAAPGAGAEELTKRVGSQLAILNRSEISNPPIYGAKIASTVLNDPQLFKEWEQDLRTMSGRIIAMRKALYEKLVELKTPGTWDHITSQIGMFSFTGLSEPQVLKIREEFHIYMTKNGRISMAGLNSKNVDYVASAIDKVVRELPSKL</sequence>
<evidence type="ECO:0000256" key="7">
    <source>
        <dbReference type="RuleBase" id="RU000480"/>
    </source>
</evidence>
<dbReference type="CDD" id="cd00609">
    <property type="entry name" value="AAT_like"/>
    <property type="match status" value="1"/>
</dbReference>
<dbReference type="EMBL" id="AQGS01000238">
    <property type="protein sequence ID" value="EPS41572.1"/>
    <property type="molecule type" value="Genomic_DNA"/>
</dbReference>
<evidence type="ECO:0000256" key="4">
    <source>
        <dbReference type="ARBA" id="ARBA00022576"/>
    </source>
</evidence>
<reference evidence="9 10" key="1">
    <citation type="journal article" date="2013" name="PLoS Genet.">
        <title>Genomic mechanisms accounting for the adaptation to parasitism in nematode-trapping fungi.</title>
        <authorList>
            <person name="Meerupati T."/>
            <person name="Andersson K.M."/>
            <person name="Friman E."/>
            <person name="Kumar D."/>
            <person name="Tunlid A."/>
            <person name="Ahren D."/>
        </authorList>
    </citation>
    <scope>NUCLEOTIDE SEQUENCE [LARGE SCALE GENOMIC DNA]</scope>
    <source>
        <strain evidence="9 10">CBS 200.50</strain>
    </source>
</reference>
<dbReference type="PANTHER" id="PTHR11879:SF55">
    <property type="entry name" value="GLUTAMATE OXALOACETATE TRANSAMINASE 1, ISOFORM B"/>
    <property type="match status" value="1"/>
</dbReference>
<proteinExistence type="inferred from homology"/>
<protein>
    <recommendedName>
        <fullName evidence="7">Aspartate aminotransferase</fullName>
        <ecNumber evidence="7">2.6.1.1</ecNumber>
    </recommendedName>
</protein>
<dbReference type="NCBIfam" id="NF006719">
    <property type="entry name" value="PRK09257.1"/>
    <property type="match status" value="1"/>
</dbReference>
<dbReference type="PANTHER" id="PTHR11879">
    <property type="entry name" value="ASPARTATE AMINOTRANSFERASE"/>
    <property type="match status" value="1"/>
</dbReference>
<dbReference type="STRING" id="1284197.S8C1T8"/>
<evidence type="ECO:0000256" key="6">
    <source>
        <dbReference type="ARBA" id="ARBA00022898"/>
    </source>
</evidence>
<dbReference type="InterPro" id="IPR015424">
    <property type="entry name" value="PyrdxlP-dep_Trfase"/>
</dbReference>
<dbReference type="InterPro" id="IPR004838">
    <property type="entry name" value="NHTrfase_class1_PyrdxlP-BS"/>
</dbReference>
<dbReference type="OrthoDB" id="6752799at2759"/>
<reference evidence="10" key="2">
    <citation type="submission" date="2013-04" db="EMBL/GenBank/DDBJ databases">
        <title>Genomic mechanisms accounting for the adaptation to parasitism in nematode-trapping fungi.</title>
        <authorList>
            <person name="Ahren D.G."/>
        </authorList>
    </citation>
    <scope>NUCLEOTIDE SEQUENCE [LARGE SCALE GENOMIC DNA]</scope>
    <source>
        <strain evidence="10">CBS 200.50</strain>
    </source>
</reference>